<proteinExistence type="predicted"/>
<evidence type="ECO:0000259" key="2">
    <source>
        <dbReference type="Pfam" id="PF13354"/>
    </source>
</evidence>
<dbReference type="SUPFAM" id="SSF56601">
    <property type="entry name" value="beta-lactamase/transpeptidase-like"/>
    <property type="match status" value="1"/>
</dbReference>
<dbReference type="GO" id="GO:0016787">
    <property type="term" value="F:hydrolase activity"/>
    <property type="evidence" value="ECO:0007669"/>
    <property type="project" value="UniProtKB-KW"/>
</dbReference>
<dbReference type="InterPro" id="IPR000871">
    <property type="entry name" value="Beta-lactam_class-A"/>
</dbReference>
<evidence type="ECO:0000313" key="4">
    <source>
        <dbReference type="Proteomes" id="UP001180551"/>
    </source>
</evidence>
<dbReference type="InterPro" id="IPR012338">
    <property type="entry name" value="Beta-lactam/transpept-like"/>
</dbReference>
<feature type="chain" id="PRO_5046235803" evidence="1">
    <location>
        <begin position="36"/>
        <end position="291"/>
    </location>
</feature>
<keyword evidence="4" id="KW-1185">Reference proteome</keyword>
<feature type="signal peptide" evidence="1">
    <location>
        <begin position="1"/>
        <end position="35"/>
    </location>
</feature>
<dbReference type="PANTHER" id="PTHR35333:SF3">
    <property type="entry name" value="BETA-LACTAMASE-TYPE TRANSPEPTIDASE FOLD CONTAINING PROTEIN"/>
    <property type="match status" value="1"/>
</dbReference>
<organism evidence="3 4">
    <name type="scientific">Streptomyces mooreae</name>
    <dbReference type="NCBI Taxonomy" id="3075523"/>
    <lineage>
        <taxon>Bacteria</taxon>
        <taxon>Bacillati</taxon>
        <taxon>Actinomycetota</taxon>
        <taxon>Actinomycetes</taxon>
        <taxon>Kitasatosporales</taxon>
        <taxon>Streptomycetaceae</taxon>
        <taxon>Streptomyces</taxon>
    </lineage>
</organism>
<dbReference type="Gene3D" id="3.40.710.10">
    <property type="entry name" value="DD-peptidase/beta-lactamase superfamily"/>
    <property type="match status" value="1"/>
</dbReference>
<dbReference type="EMBL" id="JAVRFE010000001">
    <property type="protein sequence ID" value="MDT0454317.1"/>
    <property type="molecule type" value="Genomic_DNA"/>
</dbReference>
<dbReference type="PANTHER" id="PTHR35333">
    <property type="entry name" value="BETA-LACTAMASE"/>
    <property type="match status" value="1"/>
</dbReference>
<feature type="domain" description="Beta-lactamase class A catalytic" evidence="2">
    <location>
        <begin position="130"/>
        <end position="264"/>
    </location>
</feature>
<gene>
    <name evidence="3" type="ORF">RM550_01010</name>
</gene>
<keyword evidence="3" id="KW-0378">Hydrolase</keyword>
<protein>
    <submittedName>
        <fullName evidence="3">Serine hydrolase</fullName>
    </submittedName>
</protein>
<evidence type="ECO:0000313" key="3">
    <source>
        <dbReference type="EMBL" id="MDT0454317.1"/>
    </source>
</evidence>
<keyword evidence="1" id="KW-0732">Signal</keyword>
<dbReference type="Proteomes" id="UP001180551">
    <property type="component" value="Unassembled WGS sequence"/>
</dbReference>
<dbReference type="RefSeq" id="WP_311621752.1">
    <property type="nucleotide sequence ID" value="NZ_JAVRFE010000001.1"/>
</dbReference>
<dbReference type="InterPro" id="IPR045155">
    <property type="entry name" value="Beta-lactam_cat"/>
</dbReference>
<comment type="caution">
    <text evidence="3">The sequence shown here is derived from an EMBL/GenBank/DDBJ whole genome shotgun (WGS) entry which is preliminary data.</text>
</comment>
<accession>A0ABU2SZ99</accession>
<sequence length="291" mass="30508">MHGSRIATRTRRGLAAAVAAGAMLTALTTATSASASTSSTPVGDSRVVCTSKKPGLAPALSQDIADALHGRKGASALAIYDRPTRTRCEFKAGSHFDSASVVKVTVLGALLRQSQETHRKLTPHEVKQTTAMITKSDNDATSALWHQIGPAGIKRFLSLAGMGHTVPGAGKAWGLTQVTAADQLTLMQLLTTDNAVLTPPSRGYALDLMHRVERDQRWGVPAGAPATAAVHVKNGWLPRDTGGWRVNSVGSFTGGGHDYGMAVLSTGSRTMDYGVDTVEGAARVVHRDLAH</sequence>
<name>A0ABU2SZ99_9ACTN</name>
<dbReference type="Pfam" id="PF13354">
    <property type="entry name" value="Beta-lactamase2"/>
    <property type="match status" value="1"/>
</dbReference>
<evidence type="ECO:0000256" key="1">
    <source>
        <dbReference type="SAM" id="SignalP"/>
    </source>
</evidence>
<reference evidence="3" key="1">
    <citation type="submission" date="2024-05" db="EMBL/GenBank/DDBJ databases">
        <title>30 novel species of actinomycetes from the DSMZ collection.</title>
        <authorList>
            <person name="Nouioui I."/>
        </authorList>
    </citation>
    <scope>NUCLEOTIDE SEQUENCE</scope>
    <source>
        <strain evidence="3">DSM 41527</strain>
    </source>
</reference>